<dbReference type="Proteomes" id="UP001610861">
    <property type="component" value="Unassembled WGS sequence"/>
</dbReference>
<dbReference type="InterPro" id="IPR028082">
    <property type="entry name" value="Peripla_BP_I"/>
</dbReference>
<dbReference type="SUPFAM" id="SSF53822">
    <property type="entry name" value="Periplasmic binding protein-like I"/>
    <property type="match status" value="1"/>
</dbReference>
<dbReference type="EMBL" id="JBIQWL010000017">
    <property type="protein sequence ID" value="MFH8253168.1"/>
    <property type="molecule type" value="Genomic_DNA"/>
</dbReference>
<dbReference type="Pfam" id="PF13407">
    <property type="entry name" value="Peripla_BP_4"/>
    <property type="match status" value="1"/>
</dbReference>
<evidence type="ECO:0000313" key="5">
    <source>
        <dbReference type="EMBL" id="MFH8253168.1"/>
    </source>
</evidence>
<reference evidence="5 6" key="1">
    <citation type="submission" date="2024-09" db="EMBL/GenBank/DDBJ databases">
        <authorList>
            <person name="Pan X."/>
        </authorList>
    </citation>
    <scope>NUCLEOTIDE SEQUENCE [LARGE SCALE GENOMIC DNA]</scope>
    <source>
        <strain evidence="5 6">B2969</strain>
    </source>
</reference>
<comment type="subcellular location">
    <subcellularLocation>
        <location evidence="1">Cell envelope</location>
    </subcellularLocation>
</comment>
<dbReference type="InterPro" id="IPR025997">
    <property type="entry name" value="SBP_2_dom"/>
</dbReference>
<accession>A0ABW7QG97</accession>
<feature type="chain" id="PRO_5045891732" evidence="3">
    <location>
        <begin position="24"/>
        <end position="337"/>
    </location>
</feature>
<dbReference type="PANTHER" id="PTHR30036">
    <property type="entry name" value="D-XYLOSE-BINDING PERIPLASMIC PROTEIN"/>
    <property type="match status" value="1"/>
</dbReference>
<comment type="caution">
    <text evidence="5">The sequence shown here is derived from an EMBL/GenBank/DDBJ whole genome shotgun (WGS) entry which is preliminary data.</text>
</comment>
<feature type="domain" description="Periplasmic binding protein" evidence="4">
    <location>
        <begin position="51"/>
        <end position="296"/>
    </location>
</feature>
<evidence type="ECO:0000256" key="2">
    <source>
        <dbReference type="ARBA" id="ARBA00007639"/>
    </source>
</evidence>
<protein>
    <submittedName>
        <fullName evidence="5">Sugar ABC transporter substrate-binding protein</fullName>
    </submittedName>
</protein>
<dbReference type="Gene3D" id="3.40.50.2300">
    <property type="match status" value="2"/>
</dbReference>
<keyword evidence="6" id="KW-1185">Reference proteome</keyword>
<name>A0ABW7QG97_9MICO</name>
<comment type="similarity">
    <text evidence="2">Belongs to the bacterial solute-binding protein 2 family.</text>
</comment>
<dbReference type="PROSITE" id="PS51257">
    <property type="entry name" value="PROKAR_LIPOPROTEIN"/>
    <property type="match status" value="1"/>
</dbReference>
<gene>
    <name evidence="5" type="ORF">ACH3VR_22565</name>
</gene>
<dbReference type="RefSeq" id="WP_397558594.1">
    <property type="nucleotide sequence ID" value="NZ_JBIQWL010000017.1"/>
</dbReference>
<proteinExistence type="inferred from homology"/>
<organism evidence="5 6">
    <name type="scientific">Microbacterium alkaliflavum</name>
    <dbReference type="NCBI Taxonomy" id="3248839"/>
    <lineage>
        <taxon>Bacteria</taxon>
        <taxon>Bacillati</taxon>
        <taxon>Actinomycetota</taxon>
        <taxon>Actinomycetes</taxon>
        <taxon>Micrococcales</taxon>
        <taxon>Microbacteriaceae</taxon>
        <taxon>Microbacterium</taxon>
    </lineage>
</organism>
<evidence type="ECO:0000256" key="1">
    <source>
        <dbReference type="ARBA" id="ARBA00004196"/>
    </source>
</evidence>
<evidence type="ECO:0000259" key="4">
    <source>
        <dbReference type="Pfam" id="PF13407"/>
    </source>
</evidence>
<dbReference type="PANTHER" id="PTHR30036:SF7">
    <property type="entry name" value="ABC TRANSPORTER PERIPLASMIC-BINDING PROTEIN YPHF"/>
    <property type="match status" value="1"/>
</dbReference>
<sequence length="337" mass="34601">MNGYHLRLAGVVGAASLALSLAACTSVQTGSQPSGSAGATDITIAGVFGNTFDPFWTSLGCGAAAQAKEAGVTYKEFASSSADTTAFDQSFNSATLINPTGILVNPLNPDQFVSQYQTLMQKGVPVVTINGSTPPAQYKIVGTDVENLDFLPDLVDLIPKDDGKLAVIDGVPGLVPVTSRLDPVVKAILDGRPGLTALETQYTTFDTAKATQAVNSLIVGNPDLRVIVASNGPDGAATAAAVKAAGKAGEIAVIALDATPPEVAALKDGTITALVAQAPKKIGAEQVKTLVDYLSSQNTAAAIEPSEDKVGVPQKLLTKDNVDDPDNSDWVYTAECK</sequence>
<evidence type="ECO:0000256" key="3">
    <source>
        <dbReference type="SAM" id="SignalP"/>
    </source>
</evidence>
<evidence type="ECO:0000313" key="6">
    <source>
        <dbReference type="Proteomes" id="UP001610861"/>
    </source>
</evidence>
<dbReference type="InterPro" id="IPR050555">
    <property type="entry name" value="Bact_Solute-Bind_Prot2"/>
</dbReference>
<keyword evidence="3" id="KW-0732">Signal</keyword>
<feature type="signal peptide" evidence="3">
    <location>
        <begin position="1"/>
        <end position="23"/>
    </location>
</feature>